<protein>
    <recommendedName>
        <fullName evidence="2">GIY-YIG domain-containing protein</fullName>
    </recommendedName>
</protein>
<feature type="compositionally biased region" description="Basic residues" evidence="1">
    <location>
        <begin position="394"/>
        <end position="404"/>
    </location>
</feature>
<feature type="compositionally biased region" description="Basic and acidic residues" evidence="1">
    <location>
        <begin position="405"/>
        <end position="423"/>
    </location>
</feature>
<feature type="region of interest" description="Disordered" evidence="1">
    <location>
        <begin position="245"/>
        <end position="264"/>
    </location>
</feature>
<dbReference type="SUPFAM" id="SSF82771">
    <property type="entry name" value="GIY-YIG endonuclease"/>
    <property type="match status" value="1"/>
</dbReference>
<feature type="region of interest" description="Disordered" evidence="1">
    <location>
        <begin position="129"/>
        <end position="194"/>
    </location>
</feature>
<evidence type="ECO:0000313" key="3">
    <source>
        <dbReference type="EMBL" id="GBG86655.1"/>
    </source>
</evidence>
<feature type="domain" description="GIY-YIG" evidence="2">
    <location>
        <begin position="303"/>
        <end position="389"/>
    </location>
</feature>
<feature type="region of interest" description="Disordered" evidence="1">
    <location>
        <begin position="1"/>
        <end position="59"/>
    </location>
</feature>
<name>A0A388LWK9_CHABU</name>
<dbReference type="PROSITE" id="PS50164">
    <property type="entry name" value="GIY_YIG"/>
    <property type="match status" value="1"/>
</dbReference>
<sequence>MENRKKEDKERRKREKIESARREEAERATKEELRLAKEGRAAKKQKKMKKQEEEKLKLKKAMRLHLVVCMGGLREEIKEEMRRNMEMFQTIVKGKQRAASPTQSPSGSQGSHTSGCAAGGIEEISQRAKNLSINEKRKRSPDRPIANSPPMEQPPKRTPRKSTTKPVKLASKLQATTAKITTRKKKQGAKTGSAGKAKFMVENMRQLADFHADDLKRLCRREELEYGNKMQAVINVAEKRAEEAYDEEIAESTPPAGSRDDTADSAESTIGLLGATGRIRWLKKYIAAWVKLYNKYGPEFMDKHRGVYTLCSPRCRASYIGQTSRDVNVRWKEHIVASVRDKRNTHLYRWWRTFGAESYVMLPVDEEATHNLIDLEQLYIKKWSSVLNVSGVSKKSRRKKKQRKGKNERQRARSGEPLSKHEGSAVEVIQFRTSEENEWHADALKVLDEAEQRKMRTLHLYSTGGNSWIKGWKRMRKTYGATTVEVEGQAKKLAKCRVDIEHGRTILIKHLRKWRPKSGPDKEALTRLLRNPSRIQDLGAVNTNVMFRWYKAAKDFQQKSTRSYLRRMLSRAIKEKTGWCMGADLIVKIRYKDRVKLAEVRKVVNDKIEALGLLECMAKRTRSKVRTVWERNQSVVEILHNQRAYARAAVSTCTCAGLPYPRVGEHVRFRLHEVPGIHPLLSNANNVPRAQHPSRRRMLCKEIEDAFGQWKNRGDVDVRVTEQEVEICMTGNGESGGDFLDIEVVKAAKKRFEGLVLTPLDRNPGETYIMCPYIYYEAMMENFVTNPGYEIVKAEEEEIKQAVQGAFKEEGLAKFARYDRQGTFGAAYLQPKHKDVERYRPICLSYSDPATRMGKCVAKALNHLLFQLPTT</sequence>
<evidence type="ECO:0000313" key="4">
    <source>
        <dbReference type="Proteomes" id="UP000265515"/>
    </source>
</evidence>
<evidence type="ECO:0000256" key="1">
    <source>
        <dbReference type="SAM" id="MobiDB-lite"/>
    </source>
</evidence>
<feature type="region of interest" description="Disordered" evidence="1">
    <location>
        <begin position="391"/>
        <end position="423"/>
    </location>
</feature>
<dbReference type="Gene3D" id="3.40.1440.10">
    <property type="entry name" value="GIY-YIG endonuclease"/>
    <property type="match status" value="1"/>
</dbReference>
<proteinExistence type="predicted"/>
<accession>A0A388LWK9</accession>
<keyword evidence="4" id="KW-1185">Reference proteome</keyword>
<gene>
    <name evidence="3" type="ORF">CBR_g41717</name>
</gene>
<comment type="caution">
    <text evidence="3">The sequence shown here is derived from an EMBL/GenBank/DDBJ whole genome shotgun (WGS) entry which is preliminary data.</text>
</comment>
<dbReference type="EMBL" id="BFEA01000573">
    <property type="protein sequence ID" value="GBG86655.1"/>
    <property type="molecule type" value="Genomic_DNA"/>
</dbReference>
<dbReference type="AlphaFoldDB" id="A0A388LWK9"/>
<feature type="region of interest" description="Disordered" evidence="1">
    <location>
        <begin position="93"/>
        <end position="117"/>
    </location>
</feature>
<reference evidence="3 4" key="1">
    <citation type="journal article" date="2018" name="Cell">
        <title>The Chara Genome: Secondary Complexity and Implications for Plant Terrestrialization.</title>
        <authorList>
            <person name="Nishiyama T."/>
            <person name="Sakayama H."/>
            <person name="Vries J.D."/>
            <person name="Buschmann H."/>
            <person name="Saint-Marcoux D."/>
            <person name="Ullrich K.K."/>
            <person name="Haas F.B."/>
            <person name="Vanderstraeten L."/>
            <person name="Becker D."/>
            <person name="Lang D."/>
            <person name="Vosolsobe S."/>
            <person name="Rombauts S."/>
            <person name="Wilhelmsson P.K.I."/>
            <person name="Janitza P."/>
            <person name="Kern R."/>
            <person name="Heyl A."/>
            <person name="Rumpler F."/>
            <person name="Villalobos L.I.A.C."/>
            <person name="Clay J.M."/>
            <person name="Skokan R."/>
            <person name="Toyoda A."/>
            <person name="Suzuki Y."/>
            <person name="Kagoshima H."/>
            <person name="Schijlen E."/>
            <person name="Tajeshwar N."/>
            <person name="Catarino B."/>
            <person name="Hetherington A.J."/>
            <person name="Saltykova A."/>
            <person name="Bonnot C."/>
            <person name="Breuninger H."/>
            <person name="Symeonidi A."/>
            <person name="Radhakrishnan G.V."/>
            <person name="Van Nieuwerburgh F."/>
            <person name="Deforce D."/>
            <person name="Chang C."/>
            <person name="Karol K.G."/>
            <person name="Hedrich R."/>
            <person name="Ulvskov P."/>
            <person name="Glockner G."/>
            <person name="Delwiche C.F."/>
            <person name="Petrasek J."/>
            <person name="Van de Peer Y."/>
            <person name="Friml J."/>
            <person name="Beilby M."/>
            <person name="Dolan L."/>
            <person name="Kohara Y."/>
            <person name="Sugano S."/>
            <person name="Fujiyama A."/>
            <person name="Delaux P.-M."/>
            <person name="Quint M."/>
            <person name="TheiBen G."/>
            <person name="Hagemann M."/>
            <person name="Harholt J."/>
            <person name="Dunand C."/>
            <person name="Zachgo S."/>
            <person name="Langdale J."/>
            <person name="Maumus F."/>
            <person name="Straeten D.V.D."/>
            <person name="Gould S.B."/>
            <person name="Rensing S.A."/>
        </authorList>
    </citation>
    <scope>NUCLEOTIDE SEQUENCE [LARGE SCALE GENOMIC DNA]</scope>
    <source>
        <strain evidence="3 4">S276</strain>
    </source>
</reference>
<dbReference type="Gramene" id="GBG86655">
    <property type="protein sequence ID" value="GBG86655"/>
    <property type="gene ID" value="CBR_g41717"/>
</dbReference>
<dbReference type="Proteomes" id="UP000265515">
    <property type="component" value="Unassembled WGS sequence"/>
</dbReference>
<dbReference type="InterPro" id="IPR035901">
    <property type="entry name" value="GIY-YIG_endonuc_sf"/>
</dbReference>
<organism evidence="3 4">
    <name type="scientific">Chara braunii</name>
    <name type="common">Braun's stonewort</name>
    <dbReference type="NCBI Taxonomy" id="69332"/>
    <lineage>
        <taxon>Eukaryota</taxon>
        <taxon>Viridiplantae</taxon>
        <taxon>Streptophyta</taxon>
        <taxon>Charophyceae</taxon>
        <taxon>Charales</taxon>
        <taxon>Characeae</taxon>
        <taxon>Chara</taxon>
    </lineage>
</organism>
<evidence type="ECO:0000259" key="2">
    <source>
        <dbReference type="PROSITE" id="PS50164"/>
    </source>
</evidence>
<feature type="compositionally biased region" description="Low complexity" evidence="1">
    <location>
        <begin position="98"/>
        <end position="114"/>
    </location>
</feature>
<dbReference type="OrthoDB" id="6782675at2759"/>
<dbReference type="InterPro" id="IPR000305">
    <property type="entry name" value="GIY-YIG_endonuc"/>
</dbReference>
<feature type="compositionally biased region" description="Basic and acidic residues" evidence="1">
    <location>
        <begin position="1"/>
        <end position="41"/>
    </location>
</feature>